<organism evidence="1 2">
    <name type="scientific">Pseudoxanthomonas taiwanensis J19</name>
    <dbReference type="NCBI Taxonomy" id="935569"/>
    <lineage>
        <taxon>Bacteria</taxon>
        <taxon>Pseudomonadati</taxon>
        <taxon>Pseudomonadota</taxon>
        <taxon>Gammaproteobacteria</taxon>
        <taxon>Lysobacterales</taxon>
        <taxon>Lysobacteraceae</taxon>
        <taxon>Pseudoxanthomonas</taxon>
    </lineage>
</organism>
<evidence type="ECO:0000313" key="2">
    <source>
        <dbReference type="Proteomes" id="UP000321583"/>
    </source>
</evidence>
<dbReference type="Proteomes" id="UP000321583">
    <property type="component" value="Unassembled WGS sequence"/>
</dbReference>
<dbReference type="EMBL" id="VLJS01000132">
    <property type="protein sequence ID" value="TWH01931.1"/>
    <property type="molecule type" value="Genomic_DNA"/>
</dbReference>
<proteinExistence type="predicted"/>
<sequence>MRDMTQEELRHVVGGLVVVAPGYKPPGRDDATEAWLDWLAPSPTPEPRERSAAA</sequence>
<comment type="caution">
    <text evidence="1">The sequence shown here is derived from an EMBL/GenBank/DDBJ whole genome shotgun (WGS) entry which is preliminary data.</text>
</comment>
<gene>
    <name evidence="1" type="ORF">L613_009700000070</name>
</gene>
<evidence type="ECO:0000313" key="1">
    <source>
        <dbReference type="EMBL" id="TWH01931.1"/>
    </source>
</evidence>
<accession>A0A562CY20</accession>
<name>A0A562CY20_9GAMM</name>
<dbReference type="AlphaFoldDB" id="A0A562CY20"/>
<protein>
    <submittedName>
        <fullName evidence="1">Uncharacterized protein</fullName>
    </submittedName>
</protein>
<reference evidence="1 2" key="1">
    <citation type="submission" date="2019-07" db="EMBL/GenBank/DDBJ databases">
        <title>Genome sequencing of lignin-degrading bacterial isolates.</title>
        <authorList>
            <person name="Gladden J."/>
        </authorList>
    </citation>
    <scope>NUCLEOTIDE SEQUENCE [LARGE SCALE GENOMIC DNA]</scope>
    <source>
        <strain evidence="1 2">J19</strain>
    </source>
</reference>
<keyword evidence="2" id="KW-1185">Reference proteome</keyword>